<protein>
    <submittedName>
        <fullName evidence="1">DUF4230 domain-containing protein</fullName>
    </submittedName>
</protein>
<evidence type="ECO:0000313" key="2">
    <source>
        <dbReference type="Proteomes" id="UP000593765"/>
    </source>
</evidence>
<dbReference type="InterPro" id="IPR025324">
    <property type="entry name" value="DUF4230"/>
</dbReference>
<dbReference type="KEGG" id="hbs:IPV69_26975"/>
<accession>A0A7M2WWK0</accession>
<evidence type="ECO:0000313" key="1">
    <source>
        <dbReference type="EMBL" id="QOV89783.1"/>
    </source>
</evidence>
<keyword evidence="2" id="KW-1185">Reference proteome</keyword>
<proteinExistence type="predicted"/>
<organism evidence="1 2">
    <name type="scientific">Humisphaera borealis</name>
    <dbReference type="NCBI Taxonomy" id="2807512"/>
    <lineage>
        <taxon>Bacteria</taxon>
        <taxon>Pseudomonadati</taxon>
        <taxon>Planctomycetota</taxon>
        <taxon>Phycisphaerae</taxon>
        <taxon>Tepidisphaerales</taxon>
        <taxon>Tepidisphaeraceae</taxon>
        <taxon>Humisphaera</taxon>
    </lineage>
</organism>
<gene>
    <name evidence="1" type="ORF">IPV69_26975</name>
</gene>
<sequence>MWSRCTWILALGLSLALTGWGVIGLYTHRPPGSGSQPPPFTNHHVGVSIADLQELAELTTLKVDLADVQETTLTGNTGTARATLLIAGDARIGTDLAKAKIIKCDEATRTLVLQLPLPVVQSVRLDHARTRLTSIRRTGLWRLMPSEETRTDLVNAAFAEAQQQLEKAAGRLELREKAQAKAEAILREHFRGIGWQASVEWRRAG</sequence>
<dbReference type="Pfam" id="PF14014">
    <property type="entry name" value="DUF4230"/>
    <property type="match status" value="1"/>
</dbReference>
<dbReference type="EMBL" id="CP063458">
    <property type="protein sequence ID" value="QOV89783.1"/>
    <property type="molecule type" value="Genomic_DNA"/>
</dbReference>
<reference evidence="1 2" key="1">
    <citation type="submission" date="2020-10" db="EMBL/GenBank/DDBJ databases">
        <title>Wide distribution of Phycisphaera-like planctomycetes from WD2101 soil group in peatlands and genome analysis of the first cultivated representative.</title>
        <authorList>
            <person name="Dedysh S.N."/>
            <person name="Beletsky A.V."/>
            <person name="Ivanova A."/>
            <person name="Kulichevskaya I.S."/>
            <person name="Suzina N.E."/>
            <person name="Philippov D.A."/>
            <person name="Rakitin A.L."/>
            <person name="Mardanov A.V."/>
            <person name="Ravin N.V."/>
        </authorList>
    </citation>
    <scope>NUCLEOTIDE SEQUENCE [LARGE SCALE GENOMIC DNA]</scope>
    <source>
        <strain evidence="1 2">M1803</strain>
    </source>
</reference>
<name>A0A7M2WWK0_9BACT</name>
<dbReference type="RefSeq" id="WP_206292842.1">
    <property type="nucleotide sequence ID" value="NZ_CP063458.1"/>
</dbReference>
<dbReference type="Proteomes" id="UP000593765">
    <property type="component" value="Chromosome"/>
</dbReference>
<dbReference type="AlphaFoldDB" id="A0A7M2WWK0"/>